<dbReference type="AlphaFoldDB" id="A0A1H3K4B7"/>
<evidence type="ECO:0000313" key="7">
    <source>
        <dbReference type="Proteomes" id="UP000199515"/>
    </source>
</evidence>
<dbReference type="NCBIfam" id="NF002367">
    <property type="entry name" value="PRK01346.1-4"/>
    <property type="match status" value="1"/>
</dbReference>
<dbReference type="InterPro" id="IPR041380">
    <property type="entry name" value="Acetyltransf_17"/>
</dbReference>
<dbReference type="GO" id="GO:0030649">
    <property type="term" value="P:aminoglycoside antibiotic catabolic process"/>
    <property type="evidence" value="ECO:0007669"/>
    <property type="project" value="TreeGrafter"/>
</dbReference>
<dbReference type="InterPro" id="IPR051554">
    <property type="entry name" value="Acetyltransferase_Eis"/>
</dbReference>
<dbReference type="SUPFAM" id="SSF55729">
    <property type="entry name" value="Acyl-CoA N-acyltransferases (Nat)"/>
    <property type="match status" value="1"/>
</dbReference>
<comment type="subunit">
    <text evidence="4">Homohexamer; trimer of dimers.</text>
</comment>
<protein>
    <submittedName>
        <fullName evidence="6">Predicted acetyltransferase</fullName>
    </submittedName>
</protein>
<dbReference type="InterPro" id="IPR016181">
    <property type="entry name" value="Acyl_CoA_acyltransferase"/>
</dbReference>
<feature type="binding site" evidence="4">
    <location>
        <begin position="104"/>
        <end position="109"/>
    </location>
    <ligand>
        <name>acetyl-CoA</name>
        <dbReference type="ChEBI" id="CHEBI:57288"/>
    </ligand>
</feature>
<dbReference type="InterPro" id="IPR000182">
    <property type="entry name" value="GNAT_dom"/>
</dbReference>
<feature type="binding site" evidence="4">
    <location>
        <begin position="132"/>
        <end position="133"/>
    </location>
    <ligand>
        <name>acetyl-CoA</name>
        <dbReference type="ChEBI" id="CHEBI:57288"/>
    </ligand>
</feature>
<proteinExistence type="inferred from homology"/>
<keyword evidence="2 4" id="KW-0808">Transferase</keyword>
<dbReference type="PROSITE" id="PS51186">
    <property type="entry name" value="GNAT"/>
    <property type="match status" value="1"/>
</dbReference>
<dbReference type="STRING" id="589385.SAMN05421504_105638"/>
<feature type="active site" description="Proton acceptor; via carboxylate" evidence="4">
    <location>
        <position position="412"/>
    </location>
</feature>
<dbReference type="InterPro" id="IPR022902">
    <property type="entry name" value="NAcTrfase_Eis"/>
</dbReference>
<dbReference type="PANTHER" id="PTHR37817">
    <property type="entry name" value="N-ACETYLTRANSFERASE EIS"/>
    <property type="match status" value="1"/>
</dbReference>
<dbReference type="Pfam" id="PF17668">
    <property type="entry name" value="Acetyltransf_17"/>
    <property type="match status" value="1"/>
</dbReference>
<evidence type="ECO:0000313" key="6">
    <source>
        <dbReference type="EMBL" id="SDY46595.1"/>
    </source>
</evidence>
<accession>A0A1H3K4B7</accession>
<evidence type="ECO:0000256" key="1">
    <source>
        <dbReference type="ARBA" id="ARBA00009213"/>
    </source>
</evidence>
<dbReference type="EMBL" id="FNON01000005">
    <property type="protein sequence ID" value="SDY46595.1"/>
    <property type="molecule type" value="Genomic_DNA"/>
</dbReference>
<evidence type="ECO:0000259" key="5">
    <source>
        <dbReference type="PROSITE" id="PS51186"/>
    </source>
</evidence>
<dbReference type="HAMAP" id="MF_01812">
    <property type="entry name" value="Eis"/>
    <property type="match status" value="1"/>
</dbReference>
<dbReference type="GO" id="GO:0034069">
    <property type="term" value="F:aminoglycoside N-acetyltransferase activity"/>
    <property type="evidence" value="ECO:0007669"/>
    <property type="project" value="TreeGrafter"/>
</dbReference>
<dbReference type="Gene3D" id="3.30.1050.10">
    <property type="entry name" value="SCP2 sterol-binding domain"/>
    <property type="match status" value="1"/>
</dbReference>
<keyword evidence="7" id="KW-1185">Reference proteome</keyword>
<dbReference type="InterPro" id="IPR036527">
    <property type="entry name" value="SCP2_sterol-bd_dom_sf"/>
</dbReference>
<gene>
    <name evidence="6" type="ORF">SAMN05421504_105638</name>
</gene>
<evidence type="ECO:0000256" key="3">
    <source>
        <dbReference type="ARBA" id="ARBA00023315"/>
    </source>
</evidence>
<dbReference type="Pfam" id="PF13527">
    <property type="entry name" value="Acetyltransf_9"/>
    <property type="match status" value="1"/>
</dbReference>
<feature type="active site" description="Proton donor" evidence="4">
    <location>
        <position position="137"/>
    </location>
</feature>
<sequence>MDGLPGFGQAIMRSMSEYEIRTLDPAEHRAAADLFRGTLHLKDLTDEEAERGRGSYQPGRSIGAFDGELVGTLRSLDAELTVPGGRRVPLAGVTSVGVRSDRTRRGLMTELMRAQFADFAERGVVAATLYASEGLIYSRFGYGISTLSKSYSINTRRAQLHDGVPASGEITRLPLETALEQLPKLYEAMPHTRAGMMTRTSYWWAGFGQMCRQSDDPMITVVHRGEDGPDGFAVYSVRRRWPDPAVLSIEALEYTNPGAFAGLWRYLLGVDLVDEIRTLFRPVDEPAELLLTDPRQCTVTRYEEECWTRLVDVEAALAARTYTGPPLVLEVVDAFLPANSGRYRIGEDGVARTDEPAALRLDVVALAMLYFGARQASALATAGRVEVLEPGAAEAADLLFSTRVAAWCGTFF</sequence>
<keyword evidence="3 4" id="KW-0012">Acyltransferase</keyword>
<reference evidence="6 7" key="1">
    <citation type="submission" date="2016-10" db="EMBL/GenBank/DDBJ databases">
        <authorList>
            <person name="de Groot N.N."/>
        </authorList>
    </citation>
    <scope>NUCLEOTIDE SEQUENCE [LARGE SCALE GENOMIC DNA]</scope>
    <source>
        <strain evidence="6 7">CPCC 202699</strain>
    </source>
</reference>
<evidence type="ECO:0000256" key="2">
    <source>
        <dbReference type="ARBA" id="ARBA00022679"/>
    </source>
</evidence>
<dbReference type="PANTHER" id="PTHR37817:SF1">
    <property type="entry name" value="N-ACETYLTRANSFERASE EIS"/>
    <property type="match status" value="1"/>
</dbReference>
<dbReference type="InterPro" id="IPR025559">
    <property type="entry name" value="Eis_dom"/>
</dbReference>
<comment type="similarity">
    <text evidence="1 4">Belongs to the acetyltransferase Eis family.</text>
</comment>
<feature type="domain" description="N-acetyltransferase" evidence="5">
    <location>
        <begin position="18"/>
        <end position="167"/>
    </location>
</feature>
<evidence type="ECO:0000256" key="4">
    <source>
        <dbReference type="HAMAP-Rule" id="MF_01812"/>
    </source>
</evidence>
<dbReference type="Proteomes" id="UP000199515">
    <property type="component" value="Unassembled WGS sequence"/>
</dbReference>
<dbReference type="SUPFAM" id="SSF55718">
    <property type="entry name" value="SCP-like"/>
    <property type="match status" value="1"/>
</dbReference>
<dbReference type="Gene3D" id="3.40.630.30">
    <property type="match status" value="2"/>
</dbReference>
<feature type="binding site" evidence="4">
    <location>
        <begin position="96"/>
        <end position="98"/>
    </location>
    <ligand>
        <name>acetyl-CoA</name>
        <dbReference type="ChEBI" id="CHEBI:57288"/>
    </ligand>
</feature>
<organism evidence="6 7">
    <name type="scientific">Amycolatopsis xylanica</name>
    <dbReference type="NCBI Taxonomy" id="589385"/>
    <lineage>
        <taxon>Bacteria</taxon>
        <taxon>Bacillati</taxon>
        <taxon>Actinomycetota</taxon>
        <taxon>Actinomycetes</taxon>
        <taxon>Pseudonocardiales</taxon>
        <taxon>Pseudonocardiaceae</taxon>
        <taxon>Amycolatopsis</taxon>
    </lineage>
</organism>
<name>A0A1H3K4B7_9PSEU</name>
<dbReference type="Pfam" id="PF13530">
    <property type="entry name" value="SCP2_2"/>
    <property type="match status" value="1"/>
</dbReference>